<dbReference type="InterPro" id="IPR036938">
    <property type="entry name" value="PAP2/HPO_sf"/>
</dbReference>
<evidence type="ECO:0000259" key="2">
    <source>
        <dbReference type="SMART" id="SM00014"/>
    </source>
</evidence>
<gene>
    <name evidence="3" type="ORF">INT08_05170</name>
</gene>
<dbReference type="Proteomes" id="UP000619838">
    <property type="component" value="Unassembled WGS sequence"/>
</dbReference>
<keyword evidence="1" id="KW-0472">Membrane</keyword>
<feature type="domain" description="Phosphatidic acid phosphatase type 2/haloperoxidase" evidence="2">
    <location>
        <begin position="59"/>
        <end position="176"/>
    </location>
</feature>
<dbReference type="SMART" id="SM00014">
    <property type="entry name" value="acidPPc"/>
    <property type="match status" value="1"/>
</dbReference>
<organism evidence="3 4">
    <name type="scientific">Prosthecochloris ethylica</name>
    <dbReference type="NCBI Taxonomy" id="2743976"/>
    <lineage>
        <taxon>Bacteria</taxon>
        <taxon>Pseudomonadati</taxon>
        <taxon>Chlorobiota</taxon>
        <taxon>Chlorobiia</taxon>
        <taxon>Chlorobiales</taxon>
        <taxon>Chlorobiaceae</taxon>
        <taxon>Prosthecochloris</taxon>
    </lineage>
</organism>
<feature type="transmembrane region" description="Helical" evidence="1">
    <location>
        <begin position="161"/>
        <end position="183"/>
    </location>
</feature>
<reference evidence="3 4" key="1">
    <citation type="journal article" date="2020" name="Microorganisms">
        <title>Simultaneous Genome Sequencing of Prosthecochloris ethylica and Desulfuromonas acetoxidans within a Syntrophic Mixture Reveals Unique Pili and Protein Interactions.</title>
        <authorList>
            <person name="Kyndt J.A."/>
            <person name="Van Beeumen J.J."/>
            <person name="Meyer T.E."/>
        </authorList>
    </citation>
    <scope>NUCLEOTIDE SEQUENCE [LARGE SCALE GENOMIC DNA]</scope>
    <source>
        <strain evidence="3 4">N3</strain>
    </source>
</reference>
<dbReference type="Gene3D" id="1.20.144.10">
    <property type="entry name" value="Phosphatidic acid phosphatase type 2/haloperoxidase"/>
    <property type="match status" value="2"/>
</dbReference>
<evidence type="ECO:0000313" key="3">
    <source>
        <dbReference type="EMBL" id="MBF0636570.1"/>
    </source>
</evidence>
<dbReference type="PANTHER" id="PTHR14969">
    <property type="entry name" value="SPHINGOSINE-1-PHOSPHATE PHOSPHOHYDROLASE"/>
    <property type="match status" value="1"/>
</dbReference>
<keyword evidence="1" id="KW-0812">Transmembrane</keyword>
<protein>
    <submittedName>
        <fullName evidence="3">Phosphatase PAP2 family protein</fullName>
    </submittedName>
</protein>
<evidence type="ECO:0000256" key="1">
    <source>
        <dbReference type="SAM" id="Phobius"/>
    </source>
</evidence>
<dbReference type="InterPro" id="IPR000326">
    <property type="entry name" value="PAP2/HPO"/>
</dbReference>
<dbReference type="SUPFAM" id="SSF48317">
    <property type="entry name" value="Acid phosphatase/Vanadium-dependent haloperoxidase"/>
    <property type="match status" value="1"/>
</dbReference>
<keyword evidence="4" id="KW-1185">Reference proteome</keyword>
<evidence type="ECO:0000313" key="4">
    <source>
        <dbReference type="Proteomes" id="UP000619838"/>
    </source>
</evidence>
<proteinExistence type="predicted"/>
<feature type="transmembrane region" description="Helical" evidence="1">
    <location>
        <begin position="57"/>
        <end position="78"/>
    </location>
</feature>
<dbReference type="EMBL" id="JADGII010000006">
    <property type="protein sequence ID" value="MBF0636570.1"/>
    <property type="molecule type" value="Genomic_DNA"/>
</dbReference>
<comment type="caution">
    <text evidence="3">The sequence shown here is derived from an EMBL/GenBank/DDBJ whole genome shotgun (WGS) entry which is preliminary data.</text>
</comment>
<accession>A0ABR9XRA9</accession>
<name>A0ABR9XRA9_9CHLB</name>
<dbReference type="RefSeq" id="WP_114608468.1">
    <property type="nucleotide sequence ID" value="NZ_JABVZQ010000003.1"/>
</dbReference>
<keyword evidence="1" id="KW-1133">Transmembrane helix</keyword>
<feature type="transmembrane region" description="Helical" evidence="1">
    <location>
        <begin position="27"/>
        <end position="50"/>
    </location>
</feature>
<sequence>MELLQQADELFLKLVNRHLVHPAADHFMVSVSSPGLSGAVVLLAALFVVVYRGKQGVLILFLAVLAACAAGVVTSGILKPLAGRPRPCFELEWCRLLIEAPRSFSFASTHASVSAASAAVIRICFTGGGLTERLFSGVAIGYALIVSWSRMYVGVHYPSDVLAGILIGAGCGAVVYLCCSWWFKNVVQVGYLRNAKRG</sequence>
<dbReference type="Pfam" id="PF01569">
    <property type="entry name" value="PAP2"/>
    <property type="match status" value="1"/>
</dbReference>
<dbReference type="PANTHER" id="PTHR14969:SF13">
    <property type="entry name" value="AT30094P"/>
    <property type="match status" value="1"/>
</dbReference>